<proteinExistence type="predicted"/>
<feature type="region of interest" description="Disordered" evidence="2">
    <location>
        <begin position="49"/>
        <end position="88"/>
    </location>
</feature>
<protein>
    <submittedName>
        <fullName evidence="4">Uncharacterized protein</fullName>
    </submittedName>
</protein>
<feature type="compositionally biased region" description="Polar residues" evidence="2">
    <location>
        <begin position="62"/>
        <end position="80"/>
    </location>
</feature>
<keyword evidence="5" id="KW-1185">Reference proteome</keyword>
<organism evidence="4 5">
    <name type="scientific">Basidiobolus meristosporus CBS 931.73</name>
    <dbReference type="NCBI Taxonomy" id="1314790"/>
    <lineage>
        <taxon>Eukaryota</taxon>
        <taxon>Fungi</taxon>
        <taxon>Fungi incertae sedis</taxon>
        <taxon>Zoopagomycota</taxon>
        <taxon>Entomophthoromycotina</taxon>
        <taxon>Basidiobolomycetes</taxon>
        <taxon>Basidiobolales</taxon>
        <taxon>Basidiobolaceae</taxon>
        <taxon>Basidiobolus</taxon>
    </lineage>
</organism>
<evidence type="ECO:0000313" key="4">
    <source>
        <dbReference type="EMBL" id="ORX94776.1"/>
    </source>
</evidence>
<sequence>MNATEAPKRSPASSNATKSSKKSHRTYKRFSFHPFLKLQKVEKLDYDFPREDVDDSDDTLGSPLSSPTYSNWQSQDTISPKTKKSSDSRKLRFFKPAYFQSSTSTPTSQPTAAPPPLPPRIPQRFLPAQKYHMFSDLGVDFTPFRLVLFKVIGKNIWFRVIDAEEQTRLLHVHERLLEANQDNFLEESLEFEVFEDVEYVSVADVFLQTSPGREIFQLTSRKSQFLLEAMSSHSKREFVNRIKFELEAKLNPIVTDRMLNPDGLADGPGLLEKLYSLQHDGISPNNRARSFVDTTAEISTRCLKYGSYISNLQDIVQDKVKELDHALGKLDELAAKEKELQKLMDQWETLQKDNELLEQVEHSAEKLLSNTESSQIRLRKGEQTLGNNQAKLTSVQMMLNSLENTQDLGSTSIFLTGFGVIGCVLWVFLLYHFPMISFPS</sequence>
<gene>
    <name evidence="4" type="ORF">K493DRAFT_315336</name>
</gene>
<keyword evidence="3" id="KW-1133">Transmembrane helix</keyword>
<keyword evidence="3" id="KW-0472">Membrane</keyword>
<feature type="region of interest" description="Disordered" evidence="2">
    <location>
        <begin position="1"/>
        <end position="25"/>
    </location>
</feature>
<evidence type="ECO:0000256" key="3">
    <source>
        <dbReference type="SAM" id="Phobius"/>
    </source>
</evidence>
<dbReference type="EMBL" id="MCFE01000196">
    <property type="protein sequence ID" value="ORX94776.1"/>
    <property type="molecule type" value="Genomic_DNA"/>
</dbReference>
<dbReference type="Proteomes" id="UP000193498">
    <property type="component" value="Unassembled WGS sequence"/>
</dbReference>
<evidence type="ECO:0000256" key="1">
    <source>
        <dbReference type="SAM" id="Coils"/>
    </source>
</evidence>
<comment type="caution">
    <text evidence="4">The sequence shown here is derived from an EMBL/GenBank/DDBJ whole genome shotgun (WGS) entry which is preliminary data.</text>
</comment>
<name>A0A1Y1YAJ0_9FUNG</name>
<feature type="coiled-coil region" evidence="1">
    <location>
        <begin position="323"/>
        <end position="370"/>
    </location>
</feature>
<keyword evidence="3" id="KW-0812">Transmembrane</keyword>
<dbReference type="AlphaFoldDB" id="A0A1Y1YAJ0"/>
<evidence type="ECO:0000313" key="5">
    <source>
        <dbReference type="Proteomes" id="UP000193498"/>
    </source>
</evidence>
<accession>A0A1Y1YAJ0</accession>
<evidence type="ECO:0000256" key="2">
    <source>
        <dbReference type="SAM" id="MobiDB-lite"/>
    </source>
</evidence>
<keyword evidence="1" id="KW-0175">Coiled coil</keyword>
<feature type="transmembrane region" description="Helical" evidence="3">
    <location>
        <begin position="413"/>
        <end position="433"/>
    </location>
</feature>
<reference evidence="4 5" key="1">
    <citation type="submission" date="2016-07" db="EMBL/GenBank/DDBJ databases">
        <title>Pervasive Adenine N6-methylation of Active Genes in Fungi.</title>
        <authorList>
            <consortium name="DOE Joint Genome Institute"/>
            <person name="Mondo S.J."/>
            <person name="Dannebaum R.O."/>
            <person name="Kuo R.C."/>
            <person name="Labutti K."/>
            <person name="Haridas S."/>
            <person name="Kuo A."/>
            <person name="Salamov A."/>
            <person name="Ahrendt S.R."/>
            <person name="Lipzen A."/>
            <person name="Sullivan W."/>
            <person name="Andreopoulos W.B."/>
            <person name="Clum A."/>
            <person name="Lindquist E."/>
            <person name="Daum C."/>
            <person name="Ramamoorthy G.K."/>
            <person name="Gryganskyi A."/>
            <person name="Culley D."/>
            <person name="Magnuson J.K."/>
            <person name="James T.Y."/>
            <person name="O'Malley M.A."/>
            <person name="Stajich J.E."/>
            <person name="Spatafora J.W."/>
            <person name="Visel A."/>
            <person name="Grigoriev I.V."/>
        </authorList>
    </citation>
    <scope>NUCLEOTIDE SEQUENCE [LARGE SCALE GENOMIC DNA]</scope>
    <source>
        <strain evidence="4 5">CBS 931.73</strain>
    </source>
</reference>
<feature type="non-terminal residue" evidence="4">
    <location>
        <position position="1"/>
    </location>
</feature>
<dbReference type="InParanoid" id="A0A1Y1YAJ0"/>